<dbReference type="Proteomes" id="UP000265520">
    <property type="component" value="Unassembled WGS sequence"/>
</dbReference>
<accession>A0A392UK85</accession>
<keyword evidence="3" id="KW-1185">Reference proteome</keyword>
<sequence length="75" mass="8055">MARDTYNIEGVRQADNTNTIDAPDKNRTSIEGEVQDTSKEIPANIRESEGVAATLQSPAPSTKGKRQKGKGSQVP</sequence>
<name>A0A392UK85_9FABA</name>
<evidence type="ECO:0000256" key="1">
    <source>
        <dbReference type="SAM" id="MobiDB-lite"/>
    </source>
</evidence>
<feature type="non-terminal residue" evidence="2">
    <location>
        <position position="75"/>
    </location>
</feature>
<organism evidence="2 3">
    <name type="scientific">Trifolium medium</name>
    <dbReference type="NCBI Taxonomy" id="97028"/>
    <lineage>
        <taxon>Eukaryota</taxon>
        <taxon>Viridiplantae</taxon>
        <taxon>Streptophyta</taxon>
        <taxon>Embryophyta</taxon>
        <taxon>Tracheophyta</taxon>
        <taxon>Spermatophyta</taxon>
        <taxon>Magnoliopsida</taxon>
        <taxon>eudicotyledons</taxon>
        <taxon>Gunneridae</taxon>
        <taxon>Pentapetalae</taxon>
        <taxon>rosids</taxon>
        <taxon>fabids</taxon>
        <taxon>Fabales</taxon>
        <taxon>Fabaceae</taxon>
        <taxon>Papilionoideae</taxon>
        <taxon>50 kb inversion clade</taxon>
        <taxon>NPAAA clade</taxon>
        <taxon>Hologalegina</taxon>
        <taxon>IRL clade</taxon>
        <taxon>Trifolieae</taxon>
        <taxon>Trifolium</taxon>
    </lineage>
</organism>
<reference evidence="2 3" key="1">
    <citation type="journal article" date="2018" name="Front. Plant Sci.">
        <title>Red Clover (Trifolium pratense) and Zigzag Clover (T. medium) - A Picture of Genomic Similarities and Differences.</title>
        <authorList>
            <person name="Dluhosova J."/>
            <person name="Istvanek J."/>
            <person name="Nedelnik J."/>
            <person name="Repkova J."/>
        </authorList>
    </citation>
    <scope>NUCLEOTIDE SEQUENCE [LARGE SCALE GENOMIC DNA]</scope>
    <source>
        <strain evidence="3">cv. 10/8</strain>
        <tissue evidence="2">Leaf</tissue>
    </source>
</reference>
<evidence type="ECO:0000313" key="2">
    <source>
        <dbReference type="EMBL" id="MCI72856.1"/>
    </source>
</evidence>
<protein>
    <submittedName>
        <fullName evidence="2">Enhancer of mRNA-decapping protein 4-like</fullName>
    </submittedName>
</protein>
<dbReference type="EMBL" id="LXQA010826599">
    <property type="protein sequence ID" value="MCI72856.1"/>
    <property type="molecule type" value="Genomic_DNA"/>
</dbReference>
<evidence type="ECO:0000313" key="3">
    <source>
        <dbReference type="Proteomes" id="UP000265520"/>
    </source>
</evidence>
<feature type="region of interest" description="Disordered" evidence="1">
    <location>
        <begin position="1"/>
        <end position="75"/>
    </location>
</feature>
<comment type="caution">
    <text evidence="2">The sequence shown here is derived from an EMBL/GenBank/DDBJ whole genome shotgun (WGS) entry which is preliminary data.</text>
</comment>
<proteinExistence type="predicted"/>
<dbReference type="AlphaFoldDB" id="A0A392UK85"/>